<evidence type="ECO:0000313" key="2">
    <source>
        <dbReference type="Proteomes" id="UP000284841"/>
    </source>
</evidence>
<accession>A0A415E184</accession>
<dbReference type="GeneID" id="83003327"/>
<gene>
    <name evidence="1" type="ORF">DW099_11830</name>
</gene>
<sequence length="153" mass="16907">MLDQKTLVKNIMTGKDGKLLIVIDNKSEELLEIDTYSIKGNYTNLDYQPVGSYQKFGVPSDVSYTLTFTEAVVRDDVIMAPLLEAAAAGKNISFSFRATAQRPDGVPQTLALDDCIPDGEFDLMTLTPGEVIKRNHSYRVNAAPTWLKKLSGF</sequence>
<dbReference type="Gene3D" id="2.30.110.40">
    <property type="entry name" value="Phage tail tube protein"/>
    <property type="match status" value="1"/>
</dbReference>
<dbReference type="SUPFAM" id="SSF69279">
    <property type="entry name" value="Phage tail proteins"/>
    <property type="match status" value="1"/>
</dbReference>
<protein>
    <submittedName>
        <fullName evidence="1">Uncharacterized protein</fullName>
    </submittedName>
</protein>
<dbReference type="EMBL" id="QRMS01000003">
    <property type="protein sequence ID" value="RHJ87380.1"/>
    <property type="molecule type" value="Genomic_DNA"/>
</dbReference>
<dbReference type="InterPro" id="IPR038628">
    <property type="entry name" value="XkdM-like_sf"/>
</dbReference>
<dbReference type="AlphaFoldDB" id="A0A415E184"/>
<dbReference type="RefSeq" id="WP_067534396.1">
    <property type="nucleotide sequence ID" value="NZ_AP025567.1"/>
</dbReference>
<dbReference type="STRING" id="1776384.GCA_900086585_00934"/>
<evidence type="ECO:0000313" key="1">
    <source>
        <dbReference type="EMBL" id="RHJ87380.1"/>
    </source>
</evidence>
<proteinExistence type="predicted"/>
<keyword evidence="2" id="KW-1185">Reference proteome</keyword>
<dbReference type="OrthoDB" id="1976024at2"/>
<organism evidence="1 2">
    <name type="scientific">Emergencia timonensis</name>
    <dbReference type="NCBI Taxonomy" id="1776384"/>
    <lineage>
        <taxon>Bacteria</taxon>
        <taxon>Bacillati</taxon>
        <taxon>Bacillota</taxon>
        <taxon>Clostridia</taxon>
        <taxon>Peptostreptococcales</taxon>
        <taxon>Anaerovoracaceae</taxon>
        <taxon>Emergencia</taxon>
    </lineage>
</organism>
<comment type="caution">
    <text evidence="1">The sequence shown here is derived from an EMBL/GenBank/DDBJ whole genome shotgun (WGS) entry which is preliminary data.</text>
</comment>
<dbReference type="Proteomes" id="UP000284841">
    <property type="component" value="Unassembled WGS sequence"/>
</dbReference>
<name>A0A415E184_9FIRM</name>
<reference evidence="1 2" key="1">
    <citation type="submission" date="2018-08" db="EMBL/GenBank/DDBJ databases">
        <title>A genome reference for cultivated species of the human gut microbiota.</title>
        <authorList>
            <person name="Zou Y."/>
            <person name="Xue W."/>
            <person name="Luo G."/>
        </authorList>
    </citation>
    <scope>NUCLEOTIDE SEQUENCE [LARGE SCALE GENOMIC DNA]</scope>
    <source>
        <strain evidence="1 2">AM07-24</strain>
    </source>
</reference>